<dbReference type="SUPFAM" id="SSF100950">
    <property type="entry name" value="NagB/RpiA/CoA transferase-like"/>
    <property type="match status" value="1"/>
</dbReference>
<dbReference type="AlphaFoldDB" id="A0A379ED99"/>
<dbReference type="InterPro" id="IPR052960">
    <property type="entry name" value="GlcN6P_deaminase-like"/>
</dbReference>
<dbReference type="InterPro" id="IPR006148">
    <property type="entry name" value="Glc/Gal-6P_isomerase"/>
</dbReference>
<dbReference type="Gene3D" id="3.40.50.1360">
    <property type="match status" value="1"/>
</dbReference>
<dbReference type="InterPro" id="IPR037171">
    <property type="entry name" value="NagB/RpiA_transferase-like"/>
</dbReference>
<dbReference type="Proteomes" id="UP000255469">
    <property type="component" value="Unassembled WGS sequence"/>
</dbReference>
<dbReference type="SUPFAM" id="SSF102588">
    <property type="entry name" value="LmbE-like"/>
    <property type="match status" value="1"/>
</dbReference>
<protein>
    <submittedName>
        <fullName evidence="2">Glucosamine-6-phosphate deaminase 1</fullName>
        <ecNumber evidence="2">3.5.99.6</ecNumber>
    </submittedName>
</protein>
<organism evidence="2 3">
    <name type="scientific">Prevotella denticola</name>
    <dbReference type="NCBI Taxonomy" id="28129"/>
    <lineage>
        <taxon>Bacteria</taxon>
        <taxon>Pseudomonadati</taxon>
        <taxon>Bacteroidota</taxon>
        <taxon>Bacteroidia</taxon>
        <taxon>Bacteroidales</taxon>
        <taxon>Prevotellaceae</taxon>
        <taxon>Prevotella</taxon>
    </lineage>
</organism>
<reference evidence="2 3" key="1">
    <citation type="submission" date="2018-06" db="EMBL/GenBank/DDBJ databases">
        <authorList>
            <consortium name="Pathogen Informatics"/>
            <person name="Doyle S."/>
        </authorList>
    </citation>
    <scope>NUCLEOTIDE SEQUENCE [LARGE SCALE GENOMIC DNA]</scope>
    <source>
        <strain evidence="2 3">NCTC13067</strain>
    </source>
</reference>
<dbReference type="InterPro" id="IPR003737">
    <property type="entry name" value="GlcNAc_PI_deacetylase-related"/>
</dbReference>
<dbReference type="CDD" id="cd01399">
    <property type="entry name" value="GlcN6P_deaminase"/>
    <property type="match status" value="1"/>
</dbReference>
<dbReference type="PANTHER" id="PTHR42892:SF1">
    <property type="entry name" value="GLUCOSAMINE-6-PHOSPHATE ISOMERASE"/>
    <property type="match status" value="1"/>
</dbReference>
<dbReference type="Pfam" id="PF02585">
    <property type="entry name" value="PIG-L"/>
    <property type="match status" value="1"/>
</dbReference>
<proteinExistence type="predicted"/>
<dbReference type="GO" id="GO:0004342">
    <property type="term" value="F:glucosamine-6-phosphate deaminase activity"/>
    <property type="evidence" value="ECO:0007669"/>
    <property type="project" value="UniProtKB-EC"/>
</dbReference>
<accession>A0A379ED99</accession>
<dbReference type="EMBL" id="UGTM01000002">
    <property type="protein sequence ID" value="SUB94053.1"/>
    <property type="molecule type" value="Genomic_DNA"/>
</dbReference>
<dbReference type="InterPro" id="IPR004547">
    <property type="entry name" value="Glucosamine6P_isomerase"/>
</dbReference>
<feature type="domain" description="Glucosamine/galactosamine-6-phosphate isomerase" evidence="1">
    <location>
        <begin position="46"/>
        <end position="268"/>
    </location>
</feature>
<keyword evidence="2" id="KW-0378">Hydrolase</keyword>
<evidence type="ECO:0000313" key="2">
    <source>
        <dbReference type="EMBL" id="SUB94053.1"/>
    </source>
</evidence>
<dbReference type="PANTHER" id="PTHR42892">
    <property type="entry name" value="GLUCOSAMINE-6-PHOSPHATE DEAMINASE-LIKE PROTEIN BT_0258-RELATED"/>
    <property type="match status" value="1"/>
</dbReference>
<dbReference type="InterPro" id="IPR024078">
    <property type="entry name" value="LmbE-like_dom_sf"/>
</dbReference>
<dbReference type="RefSeq" id="WP_025068201.1">
    <property type="nucleotide sequence ID" value="NZ_UGTM01000002.1"/>
</dbReference>
<gene>
    <name evidence="2" type="primary">nagB_1</name>
    <name evidence="2" type="ORF">NCTC13067_01912</name>
</gene>
<name>A0A379ED99_9BACT</name>
<dbReference type="GO" id="GO:0005975">
    <property type="term" value="P:carbohydrate metabolic process"/>
    <property type="evidence" value="ECO:0007669"/>
    <property type="project" value="InterPro"/>
</dbReference>
<dbReference type="Pfam" id="PF01182">
    <property type="entry name" value="Glucosamine_iso"/>
    <property type="match status" value="1"/>
</dbReference>
<dbReference type="GO" id="GO:0006044">
    <property type="term" value="P:N-acetylglucosamine metabolic process"/>
    <property type="evidence" value="ECO:0007669"/>
    <property type="project" value="InterPro"/>
</dbReference>
<dbReference type="NCBIfam" id="NF002557">
    <property type="entry name" value="PRK02122.1"/>
    <property type="match status" value="1"/>
</dbReference>
<sequence length="662" mass="74975">MKLNLSSKIVLNQIPEEFYRPATAIERSEITRFEKVPTDIFPTIEEGAVDIANQLEADIKKREQEGRKFVMGVGSGSSLTPIFQELIRRHEAGRLSFRNVVVFNAYEYFPLNAENVNRSINQLKERFLNHVDIEADNIFTPDGTLAQDDVQEHCRQYEQHIKEQGGLDVILLGIGRMGNIATNEPGSSITSASRLILIDETAREEMKMSFGSQETVPPCSITMGVSTILSARRIFLTAWGEEKADIIKKTVEGKVSDTVPASFLQTHNDAHVVIDLSAAAKLTRIQHPWLVASCKWTDKLVRSALVWLCQVTGKPILKLTNKDYNENGLSELLALYGSAYNANIKIFNDLQHTITGWPGGKPDADDTYRPERAKPFPKRVIVFSPHPDDDVISMGGTLRRLVQQGHDVHVAYETSGNIAVGDEEVVRFMHFINGFNQLFGNEQDEVIKSKYKEIKEFLKHKKEGDIDTQDVRTIKGLIRRGEARTACTFNQIPLDHVHFLDLPFYESGKIEKLPMGEADVDIVRKLISTVQPHQIYVAGDLADPHGTHRKCTDAVLAAIDLEKEAKAAWLKDCRVWMYRGAWAEWEIENIEMCVPISPEELRAKRNSILKHQSQMESAPFLGNDERLFWQRSEDRNRGTAKLYDDLGLACYEAMEAFVEYKF</sequence>
<dbReference type="EC" id="3.5.99.6" evidence="2"/>
<evidence type="ECO:0000259" key="1">
    <source>
        <dbReference type="Pfam" id="PF01182"/>
    </source>
</evidence>
<evidence type="ECO:0000313" key="3">
    <source>
        <dbReference type="Proteomes" id="UP000255469"/>
    </source>
</evidence>
<dbReference type="Gene3D" id="3.40.50.10320">
    <property type="entry name" value="LmbE-like"/>
    <property type="match status" value="1"/>
</dbReference>